<evidence type="ECO:0000256" key="6">
    <source>
        <dbReference type="ARBA" id="ARBA00022692"/>
    </source>
</evidence>
<accession>A0AAU7FE59</accession>
<dbReference type="GO" id="GO:0000155">
    <property type="term" value="F:phosphorelay sensor kinase activity"/>
    <property type="evidence" value="ECO:0007669"/>
    <property type="project" value="InterPro"/>
</dbReference>
<evidence type="ECO:0000259" key="12">
    <source>
        <dbReference type="PROSITE" id="PS50885"/>
    </source>
</evidence>
<dbReference type="InterPro" id="IPR003661">
    <property type="entry name" value="HisK_dim/P_dom"/>
</dbReference>
<dbReference type="Pfam" id="PF02518">
    <property type="entry name" value="HATPase_c"/>
    <property type="match status" value="1"/>
</dbReference>
<evidence type="ECO:0000259" key="11">
    <source>
        <dbReference type="PROSITE" id="PS50109"/>
    </source>
</evidence>
<keyword evidence="9" id="KW-0902">Two-component regulatory system</keyword>
<dbReference type="SUPFAM" id="SSF47384">
    <property type="entry name" value="Homodimeric domain of signal transducing histidine kinase"/>
    <property type="match status" value="1"/>
</dbReference>
<proteinExistence type="predicted"/>
<dbReference type="RefSeq" id="WP_348946169.1">
    <property type="nucleotide sequence ID" value="NZ_CP157355.1"/>
</dbReference>
<keyword evidence="8 10" id="KW-1133">Transmembrane helix</keyword>
<dbReference type="Gene3D" id="6.10.340.10">
    <property type="match status" value="1"/>
</dbReference>
<evidence type="ECO:0000256" key="4">
    <source>
        <dbReference type="ARBA" id="ARBA00022553"/>
    </source>
</evidence>
<dbReference type="InterPro" id="IPR005467">
    <property type="entry name" value="His_kinase_dom"/>
</dbReference>
<dbReference type="GO" id="GO:0016020">
    <property type="term" value="C:membrane"/>
    <property type="evidence" value="ECO:0007669"/>
    <property type="project" value="UniProtKB-SubCell"/>
</dbReference>
<dbReference type="Gene3D" id="3.30.565.10">
    <property type="entry name" value="Histidine kinase-like ATPase, C-terminal domain"/>
    <property type="match status" value="1"/>
</dbReference>
<keyword evidence="4" id="KW-0597">Phosphoprotein</keyword>
<dbReference type="Gene3D" id="1.10.287.130">
    <property type="match status" value="1"/>
</dbReference>
<sequence>MRFSLRIFLGYFLLVALLAAYVLNLVREEVKPAMRQSAEEVLLDTANLLAAMIQPDFVAGRLDDGRFAAAMAQFALRRPQAQITDVKHERTYLRVYVTDARGIVLLDSERKAVGQDYSQWRDVVRTLRGEYGARTTLADPNNPLSTVMHVAAPIKNGDQIIGVVTVSRPNLAMQPYIERSERKLSRIVIAVILAGLIAGALFSWWLSRGITQLTDFARDVSAGKPAPVPRFIANRELTSLASALGAMRDELDGKAYIENYVHELTHELKSPLAGIRASAEILQDELAAADRLRFLQHIDAEVVRMQKIVDYLLQLASLEARHELHDAQALDLAALIRTQIEALHSQLGTRQISWTGDWEPEAPLIWGEGFLLGQAVRNILQNAIDFTQRDGKIEINILRLGNELQLNIINDGEPIPDYALGRLFERFYSLPRGNGQKSTGLGLVLTRAIVQLHGGQIRLDNHPRGVLAQLLLPLV</sequence>
<protein>
    <recommendedName>
        <fullName evidence="3">histidine kinase</fullName>
        <ecNumber evidence="3">2.7.13.3</ecNumber>
    </recommendedName>
</protein>
<dbReference type="InterPro" id="IPR036097">
    <property type="entry name" value="HisK_dim/P_sf"/>
</dbReference>
<keyword evidence="10" id="KW-0472">Membrane</keyword>
<dbReference type="PANTHER" id="PTHR45436:SF10">
    <property type="entry name" value="HISTIDINE KINASE"/>
    <property type="match status" value="1"/>
</dbReference>
<name>A0AAU7FE59_9NEIS</name>
<dbReference type="PANTHER" id="PTHR45436">
    <property type="entry name" value="SENSOR HISTIDINE KINASE YKOH"/>
    <property type="match status" value="1"/>
</dbReference>
<dbReference type="PROSITE" id="PS50885">
    <property type="entry name" value="HAMP"/>
    <property type="match status" value="1"/>
</dbReference>
<reference evidence="13" key="1">
    <citation type="submission" date="2024-05" db="EMBL/GenBank/DDBJ databases">
        <authorList>
            <person name="Yang L."/>
            <person name="Pan L."/>
        </authorList>
    </citation>
    <scope>NUCLEOTIDE SEQUENCE</scope>
    <source>
        <strain evidence="13">FCG-7</strain>
    </source>
</reference>
<dbReference type="InterPro" id="IPR003660">
    <property type="entry name" value="HAMP_dom"/>
</dbReference>
<feature type="transmembrane region" description="Helical" evidence="10">
    <location>
        <begin position="6"/>
        <end position="26"/>
    </location>
</feature>
<evidence type="ECO:0000256" key="9">
    <source>
        <dbReference type="ARBA" id="ARBA00023012"/>
    </source>
</evidence>
<dbReference type="EMBL" id="CP157355">
    <property type="protein sequence ID" value="XBM01933.1"/>
    <property type="molecule type" value="Genomic_DNA"/>
</dbReference>
<dbReference type="Pfam" id="PF00512">
    <property type="entry name" value="HisKA"/>
    <property type="match status" value="1"/>
</dbReference>
<dbReference type="InterPro" id="IPR050428">
    <property type="entry name" value="TCS_sensor_his_kinase"/>
</dbReference>
<dbReference type="SMART" id="SM00388">
    <property type="entry name" value="HisKA"/>
    <property type="match status" value="1"/>
</dbReference>
<evidence type="ECO:0000256" key="7">
    <source>
        <dbReference type="ARBA" id="ARBA00022777"/>
    </source>
</evidence>
<dbReference type="Gene3D" id="3.30.450.20">
    <property type="entry name" value="PAS domain"/>
    <property type="match status" value="1"/>
</dbReference>
<dbReference type="AlphaFoldDB" id="A0AAU7FE59"/>
<feature type="domain" description="Histidine kinase" evidence="11">
    <location>
        <begin position="263"/>
        <end position="475"/>
    </location>
</feature>
<dbReference type="CDD" id="cd18773">
    <property type="entry name" value="PDC1_HK_sensor"/>
    <property type="match status" value="1"/>
</dbReference>
<keyword evidence="5 13" id="KW-0808">Transferase</keyword>
<dbReference type="SUPFAM" id="SSF55874">
    <property type="entry name" value="ATPase domain of HSP90 chaperone/DNA topoisomerase II/histidine kinase"/>
    <property type="match status" value="1"/>
</dbReference>
<gene>
    <name evidence="13" type="primary">creC</name>
    <name evidence="13" type="ORF">ABHF33_06620</name>
</gene>
<dbReference type="InterPro" id="IPR036890">
    <property type="entry name" value="HATPase_C_sf"/>
</dbReference>
<feature type="domain" description="HAMP" evidence="12">
    <location>
        <begin position="204"/>
        <end position="256"/>
    </location>
</feature>
<dbReference type="SMART" id="SM00387">
    <property type="entry name" value="HATPase_c"/>
    <property type="match status" value="1"/>
</dbReference>
<evidence type="ECO:0000256" key="8">
    <source>
        <dbReference type="ARBA" id="ARBA00022989"/>
    </source>
</evidence>
<keyword evidence="6 10" id="KW-0812">Transmembrane</keyword>
<dbReference type="InterPro" id="IPR003594">
    <property type="entry name" value="HATPase_dom"/>
</dbReference>
<evidence type="ECO:0000256" key="1">
    <source>
        <dbReference type="ARBA" id="ARBA00000085"/>
    </source>
</evidence>
<dbReference type="NCBIfam" id="NF008312">
    <property type="entry name" value="PRK11100.1"/>
    <property type="match status" value="1"/>
</dbReference>
<evidence type="ECO:0000256" key="3">
    <source>
        <dbReference type="ARBA" id="ARBA00012438"/>
    </source>
</evidence>
<feature type="transmembrane region" description="Helical" evidence="10">
    <location>
        <begin position="187"/>
        <end position="206"/>
    </location>
</feature>
<comment type="catalytic activity">
    <reaction evidence="1">
        <text>ATP + protein L-histidine = ADP + protein N-phospho-L-histidine.</text>
        <dbReference type="EC" id="2.7.13.3"/>
    </reaction>
</comment>
<dbReference type="SUPFAM" id="SSF103190">
    <property type="entry name" value="Sensory domain-like"/>
    <property type="match status" value="1"/>
</dbReference>
<comment type="subcellular location">
    <subcellularLocation>
        <location evidence="2">Membrane</location>
    </subcellularLocation>
</comment>
<dbReference type="EC" id="2.7.13.3" evidence="3"/>
<organism evidence="13">
    <name type="scientific">Chitinibacter mangrovi</name>
    <dbReference type="NCBI Taxonomy" id="3153927"/>
    <lineage>
        <taxon>Bacteria</taxon>
        <taxon>Pseudomonadati</taxon>
        <taxon>Pseudomonadota</taxon>
        <taxon>Betaproteobacteria</taxon>
        <taxon>Neisseriales</taxon>
        <taxon>Chitinibacteraceae</taxon>
        <taxon>Chitinibacter</taxon>
    </lineage>
</organism>
<keyword evidence="7 13" id="KW-0418">Kinase</keyword>
<dbReference type="InterPro" id="IPR029151">
    <property type="entry name" value="Sensor-like_sf"/>
</dbReference>
<evidence type="ECO:0000256" key="2">
    <source>
        <dbReference type="ARBA" id="ARBA00004370"/>
    </source>
</evidence>
<evidence type="ECO:0000256" key="5">
    <source>
        <dbReference type="ARBA" id="ARBA00022679"/>
    </source>
</evidence>
<dbReference type="KEGG" id="cmav:ABHF33_06620"/>
<evidence type="ECO:0000313" key="13">
    <source>
        <dbReference type="EMBL" id="XBM01933.1"/>
    </source>
</evidence>
<dbReference type="CDD" id="cd00082">
    <property type="entry name" value="HisKA"/>
    <property type="match status" value="1"/>
</dbReference>
<evidence type="ECO:0000256" key="10">
    <source>
        <dbReference type="SAM" id="Phobius"/>
    </source>
</evidence>
<dbReference type="PROSITE" id="PS50109">
    <property type="entry name" value="HIS_KIN"/>
    <property type="match status" value="1"/>
</dbReference>